<proteinExistence type="predicted"/>
<name>Q09F35_TETPI</name>
<protein>
    <submittedName>
        <fullName evidence="2">Ymf76</fullName>
    </submittedName>
</protein>
<accession>Q09F35</accession>
<dbReference type="PROSITE" id="PS50889">
    <property type="entry name" value="S4"/>
    <property type="match status" value="1"/>
</dbReference>
<dbReference type="GO" id="GO:0003723">
    <property type="term" value="F:RNA binding"/>
    <property type="evidence" value="ECO:0007669"/>
    <property type="project" value="UniProtKB-KW"/>
</dbReference>
<keyword evidence="1" id="KW-0694">RNA-binding</keyword>
<dbReference type="EMBL" id="DQ927305">
    <property type="protein sequence ID" value="ABI51716.1"/>
    <property type="molecule type" value="Genomic_DNA"/>
</dbReference>
<dbReference type="GeneID" id="4271548"/>
<dbReference type="CDD" id="cd23691">
    <property type="entry name" value="uS4m"/>
    <property type="match status" value="1"/>
</dbReference>
<dbReference type="AlphaFoldDB" id="Q09F35"/>
<dbReference type="RefSeq" id="YP_740807.1">
    <property type="nucleotide sequence ID" value="NC_008339.1"/>
</dbReference>
<sequence>MWAKKLKNKKILKKIYRKYNFTIINTVKLNLLKIFKIIQINKLNFSLIAIIKFKNYFNLIKKIYKKKYKKKYKKIFKKVAKYKIFYKKRFKLKNKFKYNKNFKNIFNSLKNKKTKINELLYFLKYFLVFRKRQSRIFNLSKVKSRLSKRKFFLKKFKFKKFIKYFSKKYKSLNFKQKKHINLINLDLYFNRNKRFYRLHRLYDIRKKYIRYLSNNRSIYKTYKFRNKFNYKFIKRHIRSVSSLNIKSRVHMYEFSLRNIIIKLKYAYTYRNAELFIKSGFLFLNGHQEFNPFKFIYKGDIIELIYSKFIIKMKYMIKKKLSTSMRKFKKYNWRTIKNKINYEDRKIRISRFSEKILNYKNKITKIFQFDYRTLSYIMVNDINYKKDLTYLNKKILPIYLLKLFNWKLIS</sequence>
<evidence type="ECO:0000256" key="1">
    <source>
        <dbReference type="PROSITE-ProRule" id="PRU00182"/>
    </source>
</evidence>
<evidence type="ECO:0000313" key="2">
    <source>
        <dbReference type="EMBL" id="ABI51716.1"/>
    </source>
</evidence>
<gene>
    <name evidence="2" type="primary">ymf76</name>
</gene>
<organism evidence="2">
    <name type="scientific">Tetrahymena pigmentosa</name>
    <dbReference type="NCBI Taxonomy" id="5907"/>
    <lineage>
        <taxon>Eukaryota</taxon>
        <taxon>Sar</taxon>
        <taxon>Alveolata</taxon>
        <taxon>Ciliophora</taxon>
        <taxon>Intramacronucleata</taxon>
        <taxon>Oligohymenophorea</taxon>
        <taxon>Hymenostomatida</taxon>
        <taxon>Tetrahymenina</taxon>
        <taxon>Tetrahymenidae</taxon>
        <taxon>Tetrahymena</taxon>
    </lineage>
</organism>
<geneLocation type="mitochondrion" evidence="2"/>
<reference evidence="2" key="1">
    <citation type="journal article" date="2007" name="PLoS ONE">
        <title>Complete mitochondrial genome sequence of three tetrahymena species reveals mutation hot spots and accelerated nonsynonymous substitutions in Ymf genes.</title>
        <authorList>
            <person name="Moradian M.M."/>
            <person name="Beglaryan D."/>
            <person name="Skozylas J.M."/>
            <person name="Kerikorian V."/>
        </authorList>
    </citation>
    <scope>NUCLEOTIDE SEQUENCE</scope>
    <source>
        <strain evidence="2">UM1060</strain>
    </source>
</reference>
<keyword evidence="2" id="KW-0496">Mitochondrion</keyword>